<feature type="transmembrane region" description="Helical" evidence="1">
    <location>
        <begin position="71"/>
        <end position="99"/>
    </location>
</feature>
<protein>
    <recommendedName>
        <fullName evidence="4">RGS domain-containing protein</fullName>
    </recommendedName>
</protein>
<reference evidence="2 3" key="1">
    <citation type="journal article" date="2013" name="PLoS Genet.">
        <title>Distinctive expansion of potential virulence genes in the genome of the oomycete fish pathogen Saprolegnia parasitica.</title>
        <authorList>
            <person name="Jiang R.H."/>
            <person name="de Bruijn I."/>
            <person name="Haas B.J."/>
            <person name="Belmonte R."/>
            <person name="Lobach L."/>
            <person name="Christie J."/>
            <person name="van den Ackerveken G."/>
            <person name="Bottin A."/>
            <person name="Bulone V."/>
            <person name="Diaz-Moreno S.M."/>
            <person name="Dumas B."/>
            <person name="Fan L."/>
            <person name="Gaulin E."/>
            <person name="Govers F."/>
            <person name="Grenville-Briggs L.J."/>
            <person name="Horner N.R."/>
            <person name="Levin J.Z."/>
            <person name="Mammella M."/>
            <person name="Meijer H.J."/>
            <person name="Morris P."/>
            <person name="Nusbaum C."/>
            <person name="Oome S."/>
            <person name="Phillips A.J."/>
            <person name="van Rooyen D."/>
            <person name="Rzeszutek E."/>
            <person name="Saraiva M."/>
            <person name="Secombes C.J."/>
            <person name="Seidl M.F."/>
            <person name="Snel B."/>
            <person name="Stassen J.H."/>
            <person name="Sykes S."/>
            <person name="Tripathy S."/>
            <person name="van den Berg H."/>
            <person name="Vega-Arreguin J.C."/>
            <person name="Wawra S."/>
            <person name="Young S.K."/>
            <person name="Zeng Q."/>
            <person name="Dieguez-Uribeondo J."/>
            <person name="Russ C."/>
            <person name="Tyler B.M."/>
            <person name="van West P."/>
        </authorList>
    </citation>
    <scope>NUCLEOTIDE SEQUENCE [LARGE SCALE GENOMIC DNA]</scope>
    <source>
        <strain evidence="2 3">CBS 223.65</strain>
    </source>
</reference>
<dbReference type="VEuPathDB" id="FungiDB:SPRG_13324"/>
<dbReference type="RefSeq" id="XP_012208554.1">
    <property type="nucleotide sequence ID" value="XM_012353164.1"/>
</dbReference>
<feature type="transmembrane region" description="Helical" evidence="1">
    <location>
        <begin position="238"/>
        <end position="258"/>
    </location>
</feature>
<evidence type="ECO:0000313" key="3">
    <source>
        <dbReference type="Proteomes" id="UP000030745"/>
    </source>
</evidence>
<dbReference type="KEGG" id="spar:SPRG_13324"/>
<keyword evidence="3" id="KW-1185">Reference proteome</keyword>
<accession>A0A067C1T1</accession>
<dbReference type="OrthoDB" id="60887at2759"/>
<dbReference type="Proteomes" id="UP000030745">
    <property type="component" value="Unassembled WGS sequence"/>
</dbReference>
<sequence>MAVVASDAPMLVLFIVGWYLPPVLWIYYRRARHICLKYRLPRRTAVPMLLFTVYAIVMPATSVFGKDWPSFGSYVLTFIVIPMALVFFIITETMIVVLFQITELLMLPQSSTPRKVRRLILYRWLLHPPIQIFLAALVLVGLVTPFLRVDAKTLFLPDAVGTVSPQYQELTLILIVEVVCLLLLVLILSWYISHVVDNFGLRRSYQQTFHGIILVLVLIVLARVAADGVRDDTLRSLRLPSFFSVVGAHTMLYFHVFLPVRAMRASRDATLRRVQRSPSRIHPHSMLEKKAILEKFLMDDDRFRNVLTFARMEYTTEPLLALQAITAFEAGEPSLSAASRLVAQCLSPRCELETDVGKRLSLAYHDKLDELRNADAPRTPPQFFHAFRQELLVWILHELVPAFTEHPLGVEYVAFMRLEKSMDRLNVVLACVEDLDTS</sequence>
<feature type="transmembrane region" description="Helical" evidence="1">
    <location>
        <begin position="6"/>
        <end position="28"/>
    </location>
</feature>
<evidence type="ECO:0000313" key="2">
    <source>
        <dbReference type="EMBL" id="KDO20742.1"/>
    </source>
</evidence>
<dbReference type="AlphaFoldDB" id="A0A067C1T1"/>
<feature type="transmembrane region" description="Helical" evidence="1">
    <location>
        <begin position="208"/>
        <end position="226"/>
    </location>
</feature>
<proteinExistence type="predicted"/>
<name>A0A067C1T1_SAPPC</name>
<dbReference type="EMBL" id="KK583304">
    <property type="protein sequence ID" value="KDO20742.1"/>
    <property type="molecule type" value="Genomic_DNA"/>
</dbReference>
<gene>
    <name evidence="2" type="ORF">SPRG_13324</name>
</gene>
<feature type="transmembrane region" description="Helical" evidence="1">
    <location>
        <begin position="120"/>
        <end position="147"/>
    </location>
</feature>
<keyword evidence="1" id="KW-1133">Transmembrane helix</keyword>
<dbReference type="GeneID" id="24135208"/>
<feature type="transmembrane region" description="Helical" evidence="1">
    <location>
        <begin position="172"/>
        <end position="196"/>
    </location>
</feature>
<organism evidence="2 3">
    <name type="scientific">Saprolegnia parasitica (strain CBS 223.65)</name>
    <dbReference type="NCBI Taxonomy" id="695850"/>
    <lineage>
        <taxon>Eukaryota</taxon>
        <taxon>Sar</taxon>
        <taxon>Stramenopiles</taxon>
        <taxon>Oomycota</taxon>
        <taxon>Saprolegniomycetes</taxon>
        <taxon>Saprolegniales</taxon>
        <taxon>Saprolegniaceae</taxon>
        <taxon>Saprolegnia</taxon>
    </lineage>
</organism>
<evidence type="ECO:0000256" key="1">
    <source>
        <dbReference type="SAM" id="Phobius"/>
    </source>
</evidence>
<keyword evidence="1" id="KW-0472">Membrane</keyword>
<feature type="transmembrane region" description="Helical" evidence="1">
    <location>
        <begin position="48"/>
        <end position="65"/>
    </location>
</feature>
<keyword evidence="1" id="KW-0812">Transmembrane</keyword>
<evidence type="ECO:0008006" key="4">
    <source>
        <dbReference type="Google" id="ProtNLM"/>
    </source>
</evidence>